<organism evidence="1 2">
    <name type="scientific">Pseudomonas frederiksbergensis</name>
    <dbReference type="NCBI Taxonomy" id="104087"/>
    <lineage>
        <taxon>Bacteria</taxon>
        <taxon>Pseudomonadati</taxon>
        <taxon>Pseudomonadota</taxon>
        <taxon>Gammaproteobacteria</taxon>
        <taxon>Pseudomonadales</taxon>
        <taxon>Pseudomonadaceae</taxon>
        <taxon>Pseudomonas</taxon>
    </lineage>
</organism>
<reference evidence="2" key="1">
    <citation type="submission" date="2015-03" db="EMBL/GenBank/DDBJ databases">
        <title>Pseudomonas frederiksbergensis hydrocarbon degrader.</title>
        <authorList>
            <person name="Brown L.M."/>
            <person name="Ruiz O.N."/>
            <person name="Mueller S."/>
            <person name="Gunasekera T.S."/>
        </authorList>
    </citation>
    <scope>NUCLEOTIDE SEQUENCE [LARGE SCALE GENOMIC DNA]</scope>
    <source>
        <strain evidence="2">SI8</strain>
    </source>
</reference>
<protein>
    <submittedName>
        <fullName evidence="1">Uncharacterized protein</fullName>
    </submittedName>
</protein>
<sequence>MTIKSNKWSDASGNQRVLEQCLKHFRTVTKPAGSQTASQATPCAPEQEVLLLAAPAGTGATALLLHLASLLSLDGQNVLSVLGGTTLEPTDFRHALSIAVGMPGELATKVDTAVTELGQVQHAVLSARNYETSIIHDAQTYLKGSKDANTNFWIMCHWIRSFRQKGFLFCGLPQAISTLGASFKTASIKHRIFTLEPMAEGAAFDQFVADVKAGLVDRYAADVVVAVDTTIVHERSGGRIGAAIDVLEHLLTEMTAPVDTVAEPNWYYLDAHEVSQERKYEPDHNQVPIQEPVTPVLDETFSSWAARRSLVPRNSADSLFAENFMLLCSKGSVDPDRQYANLELLSHFSPRERLLISKQFKETDDALVAYPNALNYCPQCFHADLSAGLNPAWRLAWQKSRSCVCVNHEGGVMLQRLETGNFTVLNKAWVAFKEHVQSPAARLTSSFPLQHSNPEFVSADNSCLVHLTERVQTWFYSLSETSTPTRRAAEFLLAFWLQDSDESKTQGFARSYFFYRLTKPHAGLKKKLHGEVRDRLRPDSAKPRDLAVAYWMLGVSFELISDVEAVFIRDTTRAYSTPFPVNRSEIATLGTLAFSWSQIAAYLRYAQIIFKEKDLEAVVWAIDETIFPASRRK</sequence>
<comment type="caution">
    <text evidence="1">The sequence shown here is derived from an EMBL/GenBank/DDBJ whole genome shotgun (WGS) entry which is preliminary data.</text>
</comment>
<dbReference type="AlphaFoldDB" id="A0A0B1ZAP6"/>
<name>A0A0B1ZAP6_9PSED</name>
<dbReference type="Proteomes" id="UP000030949">
    <property type="component" value="Unassembled WGS sequence"/>
</dbReference>
<evidence type="ECO:0000313" key="2">
    <source>
        <dbReference type="Proteomes" id="UP000030949"/>
    </source>
</evidence>
<gene>
    <name evidence="1" type="ORF">JZ00_00940</name>
</gene>
<evidence type="ECO:0000313" key="1">
    <source>
        <dbReference type="EMBL" id="KHK66433.1"/>
    </source>
</evidence>
<dbReference type="RefSeq" id="WP_039588495.1">
    <property type="nucleotide sequence ID" value="NZ_JQGJ02000002.1"/>
</dbReference>
<proteinExistence type="predicted"/>
<dbReference type="OrthoDB" id="6893225at2"/>
<dbReference type="EMBL" id="JQGJ01000001">
    <property type="protein sequence ID" value="KHK66433.1"/>
    <property type="molecule type" value="Genomic_DNA"/>
</dbReference>
<accession>A0A0B1ZAP6</accession>